<evidence type="ECO:0000313" key="2">
    <source>
        <dbReference type="Proteomes" id="UP000299084"/>
    </source>
</evidence>
<comment type="caution">
    <text evidence="1">The sequence shown here is derived from an EMBL/GenBank/DDBJ whole genome shotgun (WGS) entry which is preliminary data.</text>
</comment>
<protein>
    <submittedName>
        <fullName evidence="1">Uncharacterized protein</fullName>
    </submittedName>
</protein>
<dbReference type="PANTHER" id="PTHR35354:SF1">
    <property type="entry name" value="RGD1561648"/>
    <property type="match status" value="1"/>
</dbReference>
<dbReference type="Pfam" id="PF15087">
    <property type="entry name" value="DUF4551"/>
    <property type="match status" value="1"/>
</dbReference>
<dbReference type="EMBL" id="JWIN03000012">
    <property type="protein sequence ID" value="KAB1269654.1"/>
    <property type="molecule type" value="Genomic_DNA"/>
</dbReference>
<dbReference type="AlphaFoldDB" id="A0A5N4DFH3"/>
<dbReference type="PANTHER" id="PTHR35354">
    <property type="entry name" value="RGD1561648"/>
    <property type="match status" value="1"/>
</dbReference>
<dbReference type="InterPro" id="IPR027878">
    <property type="entry name" value="DUF4551"/>
</dbReference>
<gene>
    <name evidence="1" type="ORF">Cadr_000017005</name>
</gene>
<reference evidence="1 2" key="1">
    <citation type="journal article" date="2019" name="Mol. Ecol. Resour.">
        <title>Improving Illumina assemblies with Hi-C and long reads: an example with the North African dromedary.</title>
        <authorList>
            <person name="Elbers J.P."/>
            <person name="Rogers M.F."/>
            <person name="Perelman P.L."/>
            <person name="Proskuryakova A.A."/>
            <person name="Serdyukova N.A."/>
            <person name="Johnson W.E."/>
            <person name="Horin P."/>
            <person name="Corander J."/>
            <person name="Murphy D."/>
            <person name="Burger P.A."/>
        </authorList>
    </citation>
    <scope>NUCLEOTIDE SEQUENCE [LARGE SCALE GENOMIC DNA]</scope>
    <source>
        <strain evidence="1">Drom800</strain>
        <tissue evidence="1">Blood</tissue>
    </source>
</reference>
<organism evidence="1 2">
    <name type="scientific">Camelus dromedarius</name>
    <name type="common">Dromedary</name>
    <name type="synonym">Arabian camel</name>
    <dbReference type="NCBI Taxonomy" id="9838"/>
    <lineage>
        <taxon>Eukaryota</taxon>
        <taxon>Metazoa</taxon>
        <taxon>Chordata</taxon>
        <taxon>Craniata</taxon>
        <taxon>Vertebrata</taxon>
        <taxon>Euteleostomi</taxon>
        <taxon>Mammalia</taxon>
        <taxon>Eutheria</taxon>
        <taxon>Laurasiatheria</taxon>
        <taxon>Artiodactyla</taxon>
        <taxon>Tylopoda</taxon>
        <taxon>Camelidae</taxon>
        <taxon>Camelus</taxon>
    </lineage>
</organism>
<accession>A0A5N4DFH3</accession>
<dbReference type="Proteomes" id="UP000299084">
    <property type="component" value="Unassembled WGS sequence"/>
</dbReference>
<proteinExistence type="predicted"/>
<sequence length="135" mass="15567">MVATENSMSDVPNIEARKDDELFYLNGYHSLKLKQWFSNFVLGSLDNGRRESFANRYLNCHLLSCLLSQTSDLFNFLVNKLHEYLPESRDKNALQNKSQRADELVACIEIIQTLGLMFRETETESSRLNTLAAKK</sequence>
<evidence type="ECO:0000313" key="1">
    <source>
        <dbReference type="EMBL" id="KAB1269654.1"/>
    </source>
</evidence>
<name>A0A5N4DFH3_CAMDR</name>
<keyword evidence="2" id="KW-1185">Reference proteome</keyword>